<keyword evidence="7 8" id="KW-0067">ATP-binding</keyword>
<evidence type="ECO:0000313" key="14">
    <source>
        <dbReference type="Proteomes" id="UP000243217"/>
    </source>
</evidence>
<evidence type="ECO:0000256" key="6">
    <source>
        <dbReference type="ARBA" id="ARBA00022777"/>
    </source>
</evidence>
<keyword evidence="2" id="KW-0723">Serine/threonine-protein kinase</keyword>
<dbReference type="GO" id="GO:0035091">
    <property type="term" value="F:phosphatidylinositol binding"/>
    <property type="evidence" value="ECO:0007669"/>
    <property type="project" value="InterPro"/>
</dbReference>
<feature type="region of interest" description="Disordered" evidence="9">
    <location>
        <begin position="710"/>
        <end position="731"/>
    </location>
</feature>
<keyword evidence="4" id="KW-0808">Transferase</keyword>
<evidence type="ECO:0000256" key="9">
    <source>
        <dbReference type="SAM" id="MobiDB-lite"/>
    </source>
</evidence>
<dbReference type="InterPro" id="IPR045270">
    <property type="entry name" value="STKc_AGC"/>
</dbReference>
<accession>A0A1V9YYW5</accession>
<dbReference type="EMBL" id="JNBS01002474">
    <property type="protein sequence ID" value="OQR90915.1"/>
    <property type="molecule type" value="Genomic_DNA"/>
</dbReference>
<dbReference type="InterPro" id="IPR011009">
    <property type="entry name" value="Kinase-like_dom_sf"/>
</dbReference>
<keyword evidence="6 13" id="KW-0418">Kinase</keyword>
<dbReference type="FunFam" id="1.10.510.10:FF:000008">
    <property type="entry name" value="Non-specific serine/threonine protein kinase"/>
    <property type="match status" value="1"/>
</dbReference>
<dbReference type="FunFam" id="3.30.200.20:FF:000537">
    <property type="entry name" value="Non-specific serine/threonine protein kinase"/>
    <property type="match status" value="1"/>
</dbReference>
<protein>
    <submittedName>
        <fullName evidence="13">Kinase</fullName>
    </submittedName>
</protein>
<dbReference type="SMART" id="SM00133">
    <property type="entry name" value="S_TK_X"/>
    <property type="match status" value="1"/>
</dbReference>
<evidence type="ECO:0000256" key="2">
    <source>
        <dbReference type="ARBA" id="ARBA00022527"/>
    </source>
</evidence>
<feature type="domain" description="PX" evidence="11">
    <location>
        <begin position="186"/>
        <end position="304"/>
    </location>
</feature>
<evidence type="ECO:0000259" key="11">
    <source>
        <dbReference type="PROSITE" id="PS50195"/>
    </source>
</evidence>
<dbReference type="Gene3D" id="3.30.1520.10">
    <property type="entry name" value="Phox-like domain"/>
    <property type="match status" value="1"/>
</dbReference>
<feature type="compositionally biased region" description="Basic residues" evidence="9">
    <location>
        <begin position="1"/>
        <end position="10"/>
    </location>
</feature>
<dbReference type="GO" id="GO:0004674">
    <property type="term" value="F:protein serine/threonine kinase activity"/>
    <property type="evidence" value="ECO:0007669"/>
    <property type="project" value="UniProtKB-KW"/>
</dbReference>
<dbReference type="InterPro" id="IPR008271">
    <property type="entry name" value="Ser/Thr_kinase_AS"/>
</dbReference>
<dbReference type="InterPro" id="IPR017441">
    <property type="entry name" value="Protein_kinase_ATP_BS"/>
</dbReference>
<dbReference type="InterPro" id="IPR001683">
    <property type="entry name" value="PX_dom"/>
</dbReference>
<dbReference type="PANTHER" id="PTHR24351">
    <property type="entry name" value="RIBOSOMAL PROTEIN S6 KINASE"/>
    <property type="match status" value="1"/>
</dbReference>
<dbReference type="OrthoDB" id="120967at2759"/>
<evidence type="ECO:0000313" key="13">
    <source>
        <dbReference type="EMBL" id="OQR90915.1"/>
    </source>
</evidence>
<dbReference type="PROSITE" id="PS51285">
    <property type="entry name" value="AGC_KINASE_CTER"/>
    <property type="match status" value="1"/>
</dbReference>
<dbReference type="Pfam" id="PF00787">
    <property type="entry name" value="PX"/>
    <property type="match status" value="1"/>
</dbReference>
<evidence type="ECO:0000256" key="4">
    <source>
        <dbReference type="ARBA" id="ARBA00022679"/>
    </source>
</evidence>
<dbReference type="InterPro" id="IPR036871">
    <property type="entry name" value="PX_dom_sf"/>
</dbReference>
<keyword evidence="14" id="KW-1185">Reference proteome</keyword>
<dbReference type="PROSITE" id="PS00107">
    <property type="entry name" value="PROTEIN_KINASE_ATP"/>
    <property type="match status" value="1"/>
</dbReference>
<evidence type="ECO:0000256" key="1">
    <source>
        <dbReference type="ARBA" id="ARBA00009903"/>
    </source>
</evidence>
<evidence type="ECO:0000256" key="8">
    <source>
        <dbReference type="PROSITE-ProRule" id="PRU10141"/>
    </source>
</evidence>
<feature type="domain" description="Protein kinase" evidence="10">
    <location>
        <begin position="415"/>
        <end position="668"/>
    </location>
</feature>
<dbReference type="InterPro" id="IPR000961">
    <property type="entry name" value="AGC-kinase_C"/>
</dbReference>
<dbReference type="SMART" id="SM00220">
    <property type="entry name" value="S_TKc"/>
    <property type="match status" value="1"/>
</dbReference>
<feature type="compositionally biased region" description="Polar residues" evidence="9">
    <location>
        <begin position="324"/>
        <end position="341"/>
    </location>
</feature>
<feature type="region of interest" description="Disordered" evidence="9">
    <location>
        <begin position="1"/>
        <end position="29"/>
    </location>
</feature>
<dbReference type="InterPro" id="IPR017892">
    <property type="entry name" value="Pkinase_C"/>
</dbReference>
<dbReference type="AlphaFoldDB" id="A0A1V9YYW5"/>
<gene>
    <name evidence="13" type="ORF">THRCLA_09150</name>
</gene>
<keyword evidence="3" id="KW-0597">Phosphoprotein</keyword>
<dbReference type="InterPro" id="IPR000719">
    <property type="entry name" value="Prot_kinase_dom"/>
</dbReference>
<evidence type="ECO:0000259" key="12">
    <source>
        <dbReference type="PROSITE" id="PS51285"/>
    </source>
</evidence>
<dbReference type="PROSITE" id="PS50195">
    <property type="entry name" value="PX"/>
    <property type="match status" value="1"/>
</dbReference>
<dbReference type="STRING" id="74557.A0A1V9YYW5"/>
<keyword evidence="5 8" id="KW-0547">Nucleotide-binding</keyword>
<dbReference type="PROSITE" id="PS50011">
    <property type="entry name" value="PROTEIN_KINASE_DOM"/>
    <property type="match status" value="1"/>
</dbReference>
<dbReference type="SMART" id="SM00312">
    <property type="entry name" value="PX"/>
    <property type="match status" value="1"/>
</dbReference>
<dbReference type="CDD" id="cd05123">
    <property type="entry name" value="STKc_AGC"/>
    <property type="match status" value="1"/>
</dbReference>
<dbReference type="SUPFAM" id="SSF56112">
    <property type="entry name" value="Protein kinase-like (PK-like)"/>
    <property type="match status" value="1"/>
</dbReference>
<name>A0A1V9YYW5_9STRA</name>
<organism evidence="13 14">
    <name type="scientific">Thraustotheca clavata</name>
    <dbReference type="NCBI Taxonomy" id="74557"/>
    <lineage>
        <taxon>Eukaryota</taxon>
        <taxon>Sar</taxon>
        <taxon>Stramenopiles</taxon>
        <taxon>Oomycota</taxon>
        <taxon>Saprolegniomycetes</taxon>
        <taxon>Saprolegniales</taxon>
        <taxon>Achlyaceae</taxon>
        <taxon>Thraustotheca</taxon>
    </lineage>
</organism>
<feature type="binding site" evidence="8">
    <location>
        <position position="454"/>
    </location>
    <ligand>
        <name>ATP</name>
        <dbReference type="ChEBI" id="CHEBI:30616"/>
    </ligand>
</feature>
<comment type="caution">
    <text evidence="13">The sequence shown here is derived from an EMBL/GenBank/DDBJ whole genome shotgun (WGS) entry which is preliminary data.</text>
</comment>
<feature type="region of interest" description="Disordered" evidence="9">
    <location>
        <begin position="301"/>
        <end position="351"/>
    </location>
</feature>
<evidence type="ECO:0000256" key="3">
    <source>
        <dbReference type="ARBA" id="ARBA00022553"/>
    </source>
</evidence>
<dbReference type="CDD" id="cd06093">
    <property type="entry name" value="PX_domain"/>
    <property type="match status" value="1"/>
</dbReference>
<dbReference type="GO" id="GO:0005524">
    <property type="term" value="F:ATP binding"/>
    <property type="evidence" value="ECO:0007669"/>
    <property type="project" value="UniProtKB-UniRule"/>
</dbReference>
<proteinExistence type="inferred from homology"/>
<evidence type="ECO:0000256" key="5">
    <source>
        <dbReference type="ARBA" id="ARBA00022741"/>
    </source>
</evidence>
<dbReference type="Proteomes" id="UP000243217">
    <property type="component" value="Unassembled WGS sequence"/>
</dbReference>
<feature type="domain" description="AGC-kinase C-terminal" evidence="12">
    <location>
        <begin position="669"/>
        <end position="760"/>
    </location>
</feature>
<evidence type="ECO:0000256" key="7">
    <source>
        <dbReference type="ARBA" id="ARBA00022840"/>
    </source>
</evidence>
<dbReference type="PROSITE" id="PS00108">
    <property type="entry name" value="PROTEIN_KINASE_ST"/>
    <property type="match status" value="1"/>
</dbReference>
<reference evidence="13 14" key="1">
    <citation type="journal article" date="2014" name="Genome Biol. Evol.">
        <title>The secreted proteins of Achlya hypogyna and Thraustotheca clavata identify the ancestral oomycete secretome and reveal gene acquisitions by horizontal gene transfer.</title>
        <authorList>
            <person name="Misner I."/>
            <person name="Blouin N."/>
            <person name="Leonard G."/>
            <person name="Richards T.A."/>
            <person name="Lane C.E."/>
        </authorList>
    </citation>
    <scope>NUCLEOTIDE SEQUENCE [LARGE SCALE GENOMIC DNA]</scope>
    <source>
        <strain evidence="13 14">ATCC 34112</strain>
    </source>
</reference>
<dbReference type="Pfam" id="PF00433">
    <property type="entry name" value="Pkinase_C"/>
    <property type="match status" value="1"/>
</dbReference>
<comment type="similarity">
    <text evidence="1">Belongs to the protein kinase superfamily. AGC Ser/Thr protein kinase family.</text>
</comment>
<dbReference type="Gene3D" id="1.10.510.10">
    <property type="entry name" value="Transferase(Phosphotransferase) domain 1"/>
    <property type="match status" value="1"/>
</dbReference>
<dbReference type="SUPFAM" id="SSF64268">
    <property type="entry name" value="PX domain"/>
    <property type="match status" value="1"/>
</dbReference>
<dbReference type="Gene3D" id="3.30.200.20">
    <property type="entry name" value="Phosphorylase Kinase, domain 1"/>
    <property type="match status" value="1"/>
</dbReference>
<feature type="region of interest" description="Disordered" evidence="9">
    <location>
        <begin position="127"/>
        <end position="147"/>
    </location>
</feature>
<sequence>MAQQSVKRKASQSVPAYSKPPTEKQPNVLNPTTHLVTSAMNVPRLNDPNHILNGTEENLMRSMSIMSLTSMDSFNGGEEMTQEMSFHSEMSVVSNLDSERSMTGFISEHSCVFSSDRSSLLATTELIPHTPVSKPKEERPAQPEEERQYYEQIWAKNFQQSTALTPIVPDTVYIPQGEQGQLVRISGHSLASGSSNTNSSTKQPYVIFRLEVECQANGKRWTVYRRYHDFRQLSSQLKSQGFRVPALPSRRFGIRRSFDTLFLKKRQSDLEKWLKELLAPATQPPQLGMSHFVRTFLTKDANQPPALEPGTLGFGSMDPEGRKSSSARSLTSLLQESSQGHSSRRNDFLSRSHARMSDMTMSGGSRGSSNSKISALFLNRTEPGKSSKSSHNFDPDHRFQLEQFTEPPKPTTDDFEPLRFIGKGSFGRVLLVRRKAQGELFAMKILTKQDVVKKSQVEHTRTERSVLGSIDHPFIVRLHYAFQTTHQLYFILDYCPGGDLFFHLTRIKCFPESIARFYAAEITLALIHLHEKGIVYRDLKPENIMLDVDGHVKLADFGLAKQGITGRLDGTNTLCGTPEYLPPEILNKKGHGTAVDWWNLGMVLYELLTGRPPWYTTDREALYQRLRSSPLEFPPGLSVEAMDLIAGLLERDPSQRLRATEVLVHPFFRGISWEALLNREVEPEFRPCQYTDPMDAVNFEEDFTSMPVHHAMEDSPSCPSPALTPSARSSVSGRTNSCRTMSYTFQGFTYDGEVLDDTYDMSTPPSL</sequence>
<feature type="compositionally biased region" description="Basic and acidic residues" evidence="9">
    <location>
        <begin position="134"/>
        <end position="147"/>
    </location>
</feature>
<dbReference type="Pfam" id="PF00069">
    <property type="entry name" value="Pkinase"/>
    <property type="match status" value="1"/>
</dbReference>
<evidence type="ECO:0000259" key="10">
    <source>
        <dbReference type="PROSITE" id="PS50011"/>
    </source>
</evidence>